<accession>A0A2V0NN30</accession>
<dbReference type="Pfam" id="PF01624">
    <property type="entry name" value="MutS_I"/>
    <property type="match status" value="1"/>
</dbReference>
<evidence type="ECO:0000256" key="1">
    <source>
        <dbReference type="ARBA" id="ARBA00004123"/>
    </source>
</evidence>
<dbReference type="Gene3D" id="1.10.1420.10">
    <property type="match status" value="2"/>
</dbReference>
<dbReference type="AlphaFoldDB" id="A0A2V0NN30"/>
<organism evidence="13 14">
    <name type="scientific">Raphidocelis subcapitata</name>
    <dbReference type="NCBI Taxonomy" id="307507"/>
    <lineage>
        <taxon>Eukaryota</taxon>
        <taxon>Viridiplantae</taxon>
        <taxon>Chlorophyta</taxon>
        <taxon>core chlorophytes</taxon>
        <taxon>Chlorophyceae</taxon>
        <taxon>CS clade</taxon>
        <taxon>Sphaeropleales</taxon>
        <taxon>Selenastraceae</taxon>
        <taxon>Raphidocelis</taxon>
    </lineage>
</organism>
<dbReference type="InterPro" id="IPR007861">
    <property type="entry name" value="DNA_mismatch_repair_MutS_clamp"/>
</dbReference>
<evidence type="ECO:0000256" key="6">
    <source>
        <dbReference type="ARBA" id="ARBA00023125"/>
    </source>
</evidence>
<dbReference type="SUPFAM" id="SSF48334">
    <property type="entry name" value="DNA repair protein MutS, domain III"/>
    <property type="match status" value="1"/>
</dbReference>
<gene>
    <name evidence="13" type="ORF">Rsub_01457</name>
</gene>
<dbReference type="InterPro" id="IPR011184">
    <property type="entry name" value="DNA_mismatch_repair_Msh2"/>
</dbReference>
<keyword evidence="3 9" id="KW-0547">Nucleotide-binding</keyword>
<feature type="compositionally biased region" description="Basic and acidic residues" evidence="11">
    <location>
        <begin position="926"/>
        <end position="938"/>
    </location>
</feature>
<feature type="coiled-coil region" evidence="10">
    <location>
        <begin position="499"/>
        <end position="526"/>
    </location>
</feature>
<evidence type="ECO:0000313" key="14">
    <source>
        <dbReference type="Proteomes" id="UP000247498"/>
    </source>
</evidence>
<dbReference type="InterPro" id="IPR007696">
    <property type="entry name" value="DNA_mismatch_repair_MutS_core"/>
</dbReference>
<keyword evidence="7 9" id="KW-0234">DNA repair</keyword>
<dbReference type="OrthoDB" id="295033at2759"/>
<dbReference type="InterPro" id="IPR027417">
    <property type="entry name" value="P-loop_NTPase"/>
</dbReference>
<keyword evidence="8" id="KW-0539">Nucleus</keyword>
<dbReference type="Pfam" id="PF00488">
    <property type="entry name" value="MutS_V"/>
    <property type="match status" value="1"/>
</dbReference>
<feature type="domain" description="DNA mismatch repair proteins mutS family" evidence="12">
    <location>
        <begin position="778"/>
        <end position="794"/>
    </location>
</feature>
<keyword evidence="6 9" id="KW-0238">DNA-binding</keyword>
<keyword evidence="14" id="KW-1185">Reference proteome</keyword>
<dbReference type="SMART" id="SM00534">
    <property type="entry name" value="MUTSac"/>
    <property type="match status" value="1"/>
</dbReference>
<dbReference type="InterPro" id="IPR036187">
    <property type="entry name" value="DNA_mismatch_repair_MutS_sf"/>
</dbReference>
<reference evidence="13 14" key="1">
    <citation type="journal article" date="2018" name="Sci. Rep.">
        <title>Raphidocelis subcapitata (=Pseudokirchneriella subcapitata) provides an insight into genome evolution and environmental adaptations in the Sphaeropleales.</title>
        <authorList>
            <person name="Suzuki S."/>
            <person name="Yamaguchi H."/>
            <person name="Nakajima N."/>
            <person name="Kawachi M."/>
        </authorList>
    </citation>
    <scope>NUCLEOTIDE SEQUENCE [LARGE SCALE GENOMIC DNA]</scope>
    <source>
        <strain evidence="13 14">NIES-35</strain>
    </source>
</reference>
<dbReference type="EMBL" id="BDRX01000007">
    <property type="protein sequence ID" value="GBF88958.1"/>
    <property type="molecule type" value="Genomic_DNA"/>
</dbReference>
<dbReference type="GO" id="GO:0006298">
    <property type="term" value="P:mismatch repair"/>
    <property type="evidence" value="ECO:0007669"/>
    <property type="project" value="InterPro"/>
</dbReference>
<dbReference type="PROSITE" id="PS00486">
    <property type="entry name" value="DNA_MISMATCH_REPAIR_2"/>
    <property type="match status" value="1"/>
</dbReference>
<dbReference type="InterPro" id="IPR000432">
    <property type="entry name" value="DNA_mismatch_repair_MutS_C"/>
</dbReference>
<dbReference type="GO" id="GO:0006312">
    <property type="term" value="P:mitotic recombination"/>
    <property type="evidence" value="ECO:0007669"/>
    <property type="project" value="TreeGrafter"/>
</dbReference>
<sequence>MAGQASTAAPELALDAQSQTGFVKWFHTLDQDPKLVRFFDRKGFYSVHGENALFVARTFYRTTAVVKYLGGGGAGAAAGGTPPPGGASGLPSVTLSRSLYESVLKELLLEGGQHSVELWEGYGAHWKAVRTASPGRLSAFEEELFRGGEAGDAPLVAAVSLGYSEGQRVVGAAFLDPGARRLGACQFVDDEHFCGLEALLVQLGAREVVVQKGPEPGGDKAGGDKGGGGGGGAVGAAGASADRRRLADVLDRVGAMGSERPRALFASKHLEQDLGKLLKSETVEQHRDVLERPQACAALAALLAFSEVGADPSGLGKYSLSLHDPGRFMRLDAAAQRALHVFPARGDASSSFSLYGLMCKARTSMGKRRLKVWLKQPLVSAAEIDARLDVVEALAADAALRDAVRDALRGMPDIERLTRKLEARRISLAELCQLYRASSALPRLEDALRCHEGHAAALLTERFAAPLAAAHDETHLSKFEMLLEASIDLDRVPEEYVISAAYDSRLQALREQKDAVEDEITGVAQAAAKDLGLVLDKTLKLEWHKAANTRTRCMRITQKEEKAVRGRLQSKYKLLETRKDGTKFTNAALRDAAERLGAAAGKYEDLQKDLVAQVVAVAHTFVEVWEGVIGIIAELDVLAGFAELACGDPTRPYVRPTILGEGQPEEVALEGCRHPCVEAQEGVAFVANDCRLVKGSSWFTIVTGPNMGGKSTFIRQVGVAVLMAQVGCFVPCASARITPRDAIFARVGAGDCQLRGVSTFMAEMLESAAILKGATSRSLVIIDELGRGTSTYDGFGLAWAIGEYIMHTIGAPTLFATHFHELTDITGPGGVANLHVGTRIEPDTGKLTMLYEIRQGACDQSFGIHVAESAAFPPSVVAAAKRKLEELEAAAAGGGGGGGDGDGAGGVAGKKRAREGEGGGEEAMDVDGRGGARARASDQDPVASEAEAAARRFLSEFAAMPAEKLRGAGGAEAAAALVAGLEAAAGSNPLIRGVLDC</sequence>
<keyword evidence="5" id="KW-0067">ATP-binding</keyword>
<evidence type="ECO:0000256" key="9">
    <source>
        <dbReference type="RuleBase" id="RU003756"/>
    </source>
</evidence>
<dbReference type="PIRSF" id="PIRSF005813">
    <property type="entry name" value="MSH2"/>
    <property type="match status" value="1"/>
</dbReference>
<feature type="compositionally biased region" description="Gly residues" evidence="11">
    <location>
        <begin position="224"/>
        <end position="235"/>
    </location>
</feature>
<evidence type="ECO:0000256" key="7">
    <source>
        <dbReference type="ARBA" id="ARBA00023204"/>
    </source>
</evidence>
<dbReference type="PANTHER" id="PTHR11361:SF35">
    <property type="entry name" value="DNA MISMATCH REPAIR PROTEIN MSH2"/>
    <property type="match status" value="1"/>
</dbReference>
<dbReference type="SMART" id="SM00533">
    <property type="entry name" value="MUTSd"/>
    <property type="match status" value="1"/>
</dbReference>
<dbReference type="InterPro" id="IPR036678">
    <property type="entry name" value="MutS_con_dom_sf"/>
</dbReference>
<name>A0A2V0NN30_9CHLO</name>
<feature type="compositionally biased region" description="Gly residues" evidence="11">
    <location>
        <begin position="892"/>
        <end position="908"/>
    </location>
</feature>
<dbReference type="SUPFAM" id="SSF52540">
    <property type="entry name" value="P-loop containing nucleoside triphosphate hydrolases"/>
    <property type="match status" value="1"/>
</dbReference>
<comment type="function">
    <text evidence="9">Component of the post-replicative DNA mismatch repair system (MMR).</text>
</comment>
<dbReference type="Gene3D" id="3.40.50.300">
    <property type="entry name" value="P-loop containing nucleotide triphosphate hydrolases"/>
    <property type="match status" value="1"/>
</dbReference>
<evidence type="ECO:0000256" key="8">
    <source>
        <dbReference type="ARBA" id="ARBA00023242"/>
    </source>
</evidence>
<evidence type="ECO:0000256" key="4">
    <source>
        <dbReference type="ARBA" id="ARBA00022763"/>
    </source>
</evidence>
<evidence type="ECO:0000256" key="5">
    <source>
        <dbReference type="ARBA" id="ARBA00022840"/>
    </source>
</evidence>
<comment type="subcellular location">
    <subcellularLocation>
        <location evidence="1">Nucleus</location>
    </subcellularLocation>
</comment>
<comment type="caution">
    <text evidence="13">The sequence shown here is derived from an EMBL/GenBank/DDBJ whole genome shotgun (WGS) entry which is preliminary data.</text>
</comment>
<dbReference type="Gene3D" id="3.30.420.110">
    <property type="entry name" value="MutS, connector domain"/>
    <property type="match status" value="1"/>
</dbReference>
<dbReference type="InParanoid" id="A0A2V0NN30"/>
<protein>
    <submittedName>
        <fullName evidence="13">DNA mismatch repair protein</fullName>
    </submittedName>
</protein>
<evidence type="ECO:0000259" key="12">
    <source>
        <dbReference type="PROSITE" id="PS00486"/>
    </source>
</evidence>
<dbReference type="Pfam" id="PF05190">
    <property type="entry name" value="MutS_IV"/>
    <property type="match status" value="1"/>
</dbReference>
<dbReference type="InterPro" id="IPR007860">
    <property type="entry name" value="DNA_mmatch_repair_MutS_con_dom"/>
</dbReference>
<evidence type="ECO:0000256" key="10">
    <source>
        <dbReference type="SAM" id="Coils"/>
    </source>
</evidence>
<feature type="region of interest" description="Disordered" evidence="11">
    <location>
        <begin position="891"/>
        <end position="946"/>
    </location>
</feature>
<dbReference type="Gene3D" id="3.40.1170.10">
    <property type="entry name" value="DNA repair protein MutS, domain I"/>
    <property type="match status" value="1"/>
</dbReference>
<dbReference type="Pfam" id="PF05192">
    <property type="entry name" value="MutS_III"/>
    <property type="match status" value="1"/>
</dbReference>
<dbReference type="GO" id="GO:0030983">
    <property type="term" value="F:mismatched DNA binding"/>
    <property type="evidence" value="ECO:0007669"/>
    <property type="project" value="InterPro"/>
</dbReference>
<dbReference type="Proteomes" id="UP000247498">
    <property type="component" value="Unassembled WGS sequence"/>
</dbReference>
<comment type="similarity">
    <text evidence="2 9">Belongs to the DNA mismatch repair MutS family.</text>
</comment>
<dbReference type="InterPro" id="IPR007695">
    <property type="entry name" value="DNA_mismatch_repair_MutS-lik_N"/>
</dbReference>
<dbReference type="STRING" id="307507.A0A2V0NN30"/>
<dbReference type="GO" id="GO:0140664">
    <property type="term" value="F:ATP-dependent DNA damage sensor activity"/>
    <property type="evidence" value="ECO:0007669"/>
    <property type="project" value="InterPro"/>
</dbReference>
<dbReference type="Pfam" id="PF05188">
    <property type="entry name" value="MutS_II"/>
    <property type="match status" value="1"/>
</dbReference>
<proteinExistence type="inferred from homology"/>
<dbReference type="FunCoup" id="A0A2V0NN30">
    <property type="interactions" value="1706"/>
</dbReference>
<keyword evidence="10" id="KW-0175">Coiled coil</keyword>
<dbReference type="PANTHER" id="PTHR11361">
    <property type="entry name" value="DNA MISMATCH REPAIR PROTEIN MUTS FAMILY MEMBER"/>
    <property type="match status" value="1"/>
</dbReference>
<feature type="region of interest" description="Disordered" evidence="11">
    <location>
        <begin position="211"/>
        <end position="239"/>
    </location>
</feature>
<evidence type="ECO:0000256" key="2">
    <source>
        <dbReference type="ARBA" id="ARBA00006271"/>
    </source>
</evidence>
<evidence type="ECO:0000256" key="11">
    <source>
        <dbReference type="SAM" id="MobiDB-lite"/>
    </source>
</evidence>
<dbReference type="InterPro" id="IPR045076">
    <property type="entry name" value="MutS"/>
</dbReference>
<dbReference type="GO" id="GO:0032301">
    <property type="term" value="C:MutSalpha complex"/>
    <property type="evidence" value="ECO:0007669"/>
    <property type="project" value="TreeGrafter"/>
</dbReference>
<evidence type="ECO:0000256" key="3">
    <source>
        <dbReference type="ARBA" id="ARBA00022741"/>
    </source>
</evidence>
<evidence type="ECO:0000313" key="13">
    <source>
        <dbReference type="EMBL" id="GBF88958.1"/>
    </source>
</evidence>
<dbReference type="GO" id="GO:0005524">
    <property type="term" value="F:ATP binding"/>
    <property type="evidence" value="ECO:0007669"/>
    <property type="project" value="UniProtKB-KW"/>
</dbReference>
<dbReference type="InterPro" id="IPR016151">
    <property type="entry name" value="DNA_mismatch_repair_MutS_N"/>
</dbReference>
<keyword evidence="4 9" id="KW-0227">DNA damage</keyword>